<evidence type="ECO:0000313" key="3">
    <source>
        <dbReference type="Proteomes" id="UP000467214"/>
    </source>
</evidence>
<keyword evidence="3" id="KW-1185">Reference proteome</keyword>
<name>A0A845BKK2_9NEIS</name>
<keyword evidence="1" id="KW-1133">Transmembrane helix</keyword>
<accession>A0A845BKK2</accession>
<reference evidence="2 3" key="1">
    <citation type="submission" date="2019-12" db="EMBL/GenBank/DDBJ databases">
        <title>Neisseriaceae gen. nov. sp. Genome sequencing and assembly.</title>
        <authorList>
            <person name="Liu Z."/>
            <person name="Li A."/>
        </authorList>
    </citation>
    <scope>NUCLEOTIDE SEQUENCE [LARGE SCALE GENOMIC DNA]</scope>
    <source>
        <strain evidence="2 3">B2N2-7</strain>
    </source>
</reference>
<comment type="caution">
    <text evidence="2">The sequence shown here is derived from an EMBL/GenBank/DDBJ whole genome shotgun (WGS) entry which is preliminary data.</text>
</comment>
<gene>
    <name evidence="2" type="ORF">GQF02_07445</name>
</gene>
<dbReference type="InterPro" id="IPR032314">
    <property type="entry name" value="DUF4845"/>
</dbReference>
<dbReference type="Proteomes" id="UP000467214">
    <property type="component" value="Unassembled WGS sequence"/>
</dbReference>
<dbReference type="EMBL" id="WSSB01000005">
    <property type="protein sequence ID" value="MXR36802.1"/>
    <property type="molecule type" value="Genomic_DNA"/>
</dbReference>
<keyword evidence="1" id="KW-0472">Membrane</keyword>
<proteinExistence type="predicted"/>
<evidence type="ECO:0000256" key="1">
    <source>
        <dbReference type="SAM" id="Phobius"/>
    </source>
</evidence>
<dbReference type="AlphaFoldDB" id="A0A845BKK2"/>
<dbReference type="Pfam" id="PF16137">
    <property type="entry name" value="DUF4845"/>
    <property type="match status" value="1"/>
</dbReference>
<evidence type="ECO:0000313" key="2">
    <source>
        <dbReference type="EMBL" id="MXR36802.1"/>
    </source>
</evidence>
<dbReference type="RefSeq" id="WP_124734373.1">
    <property type="nucleotide sequence ID" value="NZ_WSSB01000005.1"/>
</dbReference>
<feature type="transmembrane region" description="Helical" evidence="1">
    <location>
        <begin position="6"/>
        <end position="28"/>
    </location>
</feature>
<organism evidence="2 3">
    <name type="scientific">Craterilacuibacter sinensis</name>
    <dbReference type="NCBI Taxonomy" id="2686017"/>
    <lineage>
        <taxon>Bacteria</taxon>
        <taxon>Pseudomonadati</taxon>
        <taxon>Pseudomonadota</taxon>
        <taxon>Betaproteobacteria</taxon>
        <taxon>Neisseriales</taxon>
        <taxon>Neisseriaceae</taxon>
        <taxon>Craterilacuibacter</taxon>
    </lineage>
</organism>
<keyword evidence="1" id="KW-0812">Transmembrane</keyword>
<protein>
    <submittedName>
        <fullName evidence="2">DUF4845 domain-containing protein</fullName>
    </submittedName>
</protein>
<sequence>MRSREYGLSAVSLLMTILLAGALILGFFRVVPVYSEYFEIKNALNDMAKNPAPEGEWGLRQEFARRAGVNDISSVKPQDLRIYAPIGQQPAITVAWRREVPMVSNVSLLFDFNIHAGQKAGMQP</sequence>